<feature type="compositionally biased region" description="Basic and acidic residues" evidence="1">
    <location>
        <begin position="173"/>
        <end position="187"/>
    </location>
</feature>
<dbReference type="Proteomes" id="UP000694420">
    <property type="component" value="Unplaced"/>
</dbReference>
<reference evidence="2" key="2">
    <citation type="submission" date="2025-09" db="UniProtKB">
        <authorList>
            <consortium name="Ensembl"/>
        </authorList>
    </citation>
    <scope>IDENTIFICATION</scope>
</reference>
<evidence type="ECO:0000256" key="1">
    <source>
        <dbReference type="SAM" id="MobiDB-lite"/>
    </source>
</evidence>
<protein>
    <submittedName>
        <fullName evidence="2">Uncharacterized protein</fullName>
    </submittedName>
</protein>
<organism evidence="2 3">
    <name type="scientific">Nothoprocta perdicaria</name>
    <name type="common">Chilean tinamou</name>
    <name type="synonym">Crypturus perdicarius</name>
    <dbReference type="NCBI Taxonomy" id="30464"/>
    <lineage>
        <taxon>Eukaryota</taxon>
        <taxon>Metazoa</taxon>
        <taxon>Chordata</taxon>
        <taxon>Craniata</taxon>
        <taxon>Vertebrata</taxon>
        <taxon>Euteleostomi</taxon>
        <taxon>Archelosauria</taxon>
        <taxon>Archosauria</taxon>
        <taxon>Dinosauria</taxon>
        <taxon>Saurischia</taxon>
        <taxon>Theropoda</taxon>
        <taxon>Coelurosauria</taxon>
        <taxon>Aves</taxon>
        <taxon>Palaeognathae</taxon>
        <taxon>Tinamiformes</taxon>
        <taxon>Tinamidae</taxon>
        <taxon>Nothoprocta</taxon>
    </lineage>
</organism>
<reference evidence="2" key="1">
    <citation type="submission" date="2025-08" db="UniProtKB">
        <authorList>
            <consortium name="Ensembl"/>
        </authorList>
    </citation>
    <scope>IDENTIFICATION</scope>
</reference>
<feature type="compositionally biased region" description="Polar residues" evidence="1">
    <location>
        <begin position="194"/>
        <end position="205"/>
    </location>
</feature>
<evidence type="ECO:0000313" key="2">
    <source>
        <dbReference type="Ensembl" id="ENSNPEP00000004306.1"/>
    </source>
</evidence>
<evidence type="ECO:0000313" key="3">
    <source>
        <dbReference type="Proteomes" id="UP000694420"/>
    </source>
</evidence>
<feature type="compositionally biased region" description="Polar residues" evidence="1">
    <location>
        <begin position="145"/>
        <end position="158"/>
    </location>
</feature>
<name>A0A8C6YRW3_NOTPE</name>
<feature type="region of interest" description="Disordered" evidence="1">
    <location>
        <begin position="144"/>
        <end position="265"/>
    </location>
</feature>
<feature type="region of interest" description="Disordered" evidence="1">
    <location>
        <begin position="1"/>
        <end position="33"/>
    </location>
</feature>
<proteinExistence type="predicted"/>
<dbReference type="Ensembl" id="ENSNPET00000004405.1">
    <property type="protein sequence ID" value="ENSNPEP00000004306.1"/>
    <property type="gene ID" value="ENSNPEG00000003301.1"/>
</dbReference>
<sequence length="291" mass="31730">MASDSDTEEFYDAPEDVHLAGASPAPSPTKVGSHVLKDTDSKLHKVGNEASLQEMKQDDSKEIIDSIIEESQKVQQLENDSLVSRGQELHIPSSGENAWISGAGIISSIPEVLSTEISLQEDPREPAHQSVCKDTELASGKLLFTSEQQETNKLTEGTNAADHKINETVAQEETSKSEEVTNKKETNALEQVASDITTKDLSTTEEMPPAKPPRQLTVEPDIVASTKKPVPARPPPPTNVPPPRPPPPARPAPPPRKKKSELDFEVQKPVLEGKYSIKTALVFYRFTVFSA</sequence>
<feature type="compositionally biased region" description="Pro residues" evidence="1">
    <location>
        <begin position="231"/>
        <end position="254"/>
    </location>
</feature>
<feature type="compositionally biased region" description="Acidic residues" evidence="1">
    <location>
        <begin position="1"/>
        <end position="14"/>
    </location>
</feature>
<keyword evidence="3" id="KW-1185">Reference proteome</keyword>
<dbReference type="AlphaFoldDB" id="A0A8C6YRW3"/>
<accession>A0A8C6YRW3</accession>